<feature type="signal peptide" evidence="9">
    <location>
        <begin position="1"/>
        <end position="33"/>
    </location>
</feature>
<keyword evidence="6" id="KW-0325">Glycoprotein</keyword>
<dbReference type="SUPFAM" id="SSF51011">
    <property type="entry name" value="Glycosyl hydrolase domain"/>
    <property type="match status" value="1"/>
</dbReference>
<comment type="similarity">
    <text evidence="2 8">Belongs to the glycosyl hydrolase 35 family.</text>
</comment>
<dbReference type="InterPro" id="IPR017853">
    <property type="entry name" value="GH"/>
</dbReference>
<evidence type="ECO:0000256" key="9">
    <source>
        <dbReference type="SAM" id="SignalP"/>
    </source>
</evidence>
<dbReference type="Proteomes" id="UP001521184">
    <property type="component" value="Unassembled WGS sequence"/>
</dbReference>
<dbReference type="PRINTS" id="PR00742">
    <property type="entry name" value="GLHYDRLASE35"/>
</dbReference>
<name>A0ABR3T4N6_9PEZI</name>
<gene>
    <name evidence="11" type="ORF">SLS58_010638</name>
</gene>
<dbReference type="SUPFAM" id="SSF117100">
    <property type="entry name" value="Beta-galactosidase LacA, domain 3"/>
    <property type="match status" value="1"/>
</dbReference>
<evidence type="ECO:0000256" key="2">
    <source>
        <dbReference type="ARBA" id="ARBA00009809"/>
    </source>
</evidence>
<dbReference type="InterPro" id="IPR036833">
    <property type="entry name" value="BetaGal_dom3_sf"/>
</dbReference>
<evidence type="ECO:0000256" key="7">
    <source>
        <dbReference type="ARBA" id="ARBA00023295"/>
    </source>
</evidence>
<dbReference type="InterPro" id="IPR031330">
    <property type="entry name" value="Gly_Hdrlase_35_cat"/>
</dbReference>
<dbReference type="InterPro" id="IPR018954">
    <property type="entry name" value="Betagal_dom2"/>
</dbReference>
<dbReference type="InterPro" id="IPR001944">
    <property type="entry name" value="Glycoside_Hdrlase_35"/>
</dbReference>
<evidence type="ECO:0000256" key="5">
    <source>
        <dbReference type="ARBA" id="ARBA00022801"/>
    </source>
</evidence>
<evidence type="ECO:0000313" key="12">
    <source>
        <dbReference type="Proteomes" id="UP001521184"/>
    </source>
</evidence>
<dbReference type="Pfam" id="PF13363">
    <property type="entry name" value="BetaGal_dom3"/>
    <property type="match status" value="1"/>
</dbReference>
<dbReference type="SMART" id="SM01029">
    <property type="entry name" value="BetaGal_dom2"/>
    <property type="match status" value="1"/>
</dbReference>
<dbReference type="Gene3D" id="2.60.120.260">
    <property type="entry name" value="Galactose-binding domain-like"/>
    <property type="match status" value="2"/>
</dbReference>
<dbReference type="Pfam" id="PF13364">
    <property type="entry name" value="BetaGal_ABD2"/>
    <property type="match status" value="2"/>
</dbReference>
<evidence type="ECO:0000256" key="6">
    <source>
        <dbReference type="ARBA" id="ARBA00023180"/>
    </source>
</evidence>
<dbReference type="SUPFAM" id="SSF51445">
    <property type="entry name" value="(Trans)glycosidases"/>
    <property type="match status" value="1"/>
</dbReference>
<sequence>MVSSKSTMLRLQHLLSLSAALLPLVSHMPAAAAQEWPVQDSGYTDAVQYDHYSFIVNGKRVYLFGGEMHPFRLPVPELWQDIVQKTKALGFNTFSFYTNWFFHNPHPNQTDFEHAAHDISRLLEYAKEAGLFVAVRPGPYVNAELNAGGFPLWLTTGAYGELRDDNATYEAAWTPYQDGIAKIVAPYQIHKNGTVISYQLENEYGEQWLDSANKTPNEPAVRYMEQLNANARRNGIEVPTTHNSPNLQDFSWSKDQDTVGAGGNVDVLGLDNYPLCWSCDQSECTGVSNDYNLVEYYSWFQNNTPNQPSLMPEFQGGRYNPLDGDAGQCLEPMGPEFRNLFYRHNIDQKVTAQILYTLFGGTNWGWMAAPFIGTSYDYAAPIAEDRSLRDSWYETKSLALFTRVAEDLREVDRVGNSTAYTTNEEVIATELRNKATGGAFYIARHADSVTGKPVSFKLHVDTSIGSLTIPQKAGEMELNAREAKIVPTDFRFSGQKLLYSTAEVFTYVELDGKPTVALWVPGGEGGEFLLAGTANVSATAVPSDGVAFHQSEHGLLVSFANQTGTTVVDTAKARFVLLDRADAWKTFAPVLTADPHAPVNETVLVQGPHLVRTARIEGDTLVLTGDTSADTTLDIFAPASVKTITWNGETLSTTPTAHGSLSAAISGPAPFALPPLSNLTWTSASSLPEIRSNYTLSPATWKAATANTTPSQYTANATTPYLYIDALGFHVGHHLYRATFPSTTATPPTGVYLALQGGTGFAWSAYLNGHFLHAERGSPDLEATNATITFPSNYTAGAGTDNVLVVLMDNSGHEQRAEALEIRGIVNATLLGGDFSSWHVAGTAGAADARTLDPVRGAYNEGGLHGERAGWHLPGFDDGAWTVGNGPAAGFAGADVVFYRAKVPLHVPAGLDVAVHFTMGVPEGQEAADVRALLFVNGYQFGRYRPGVSTATDFPVPPGVLHFGGVNEVVVAVWALGEEGARVDVGWEAQGVVRSGLDVVGFDGAYLRPRWSEERLEYI</sequence>
<comment type="catalytic activity">
    <reaction evidence="1">
        <text>Hydrolysis of terminal non-reducing beta-D-galactose residues in beta-D-galactosides.</text>
        <dbReference type="EC" id="3.2.1.23"/>
    </reaction>
</comment>
<dbReference type="Gene3D" id="2.102.20.10">
    <property type="entry name" value="Beta-galactosidase, domain 2"/>
    <property type="match status" value="1"/>
</dbReference>
<dbReference type="InterPro" id="IPR025972">
    <property type="entry name" value="BetaGal_dom3"/>
</dbReference>
<evidence type="ECO:0000256" key="1">
    <source>
        <dbReference type="ARBA" id="ARBA00001412"/>
    </source>
</evidence>
<evidence type="ECO:0000256" key="3">
    <source>
        <dbReference type="ARBA" id="ARBA00012756"/>
    </source>
</evidence>
<feature type="chain" id="PRO_5047049680" description="beta-galactosidase" evidence="9">
    <location>
        <begin position="34"/>
        <end position="1019"/>
    </location>
</feature>
<accession>A0ABR3T4N6</accession>
<protein>
    <recommendedName>
        <fullName evidence="3">beta-galactosidase</fullName>
        <ecNumber evidence="3">3.2.1.23</ecNumber>
    </recommendedName>
</protein>
<dbReference type="SUPFAM" id="SSF49785">
    <property type="entry name" value="Galactose-binding domain-like"/>
    <property type="match status" value="2"/>
</dbReference>
<organism evidence="11 12">
    <name type="scientific">Diplodia intermedia</name>
    <dbReference type="NCBI Taxonomy" id="856260"/>
    <lineage>
        <taxon>Eukaryota</taxon>
        <taxon>Fungi</taxon>
        <taxon>Dikarya</taxon>
        <taxon>Ascomycota</taxon>
        <taxon>Pezizomycotina</taxon>
        <taxon>Dothideomycetes</taxon>
        <taxon>Dothideomycetes incertae sedis</taxon>
        <taxon>Botryosphaeriales</taxon>
        <taxon>Botryosphaeriaceae</taxon>
        <taxon>Diplodia</taxon>
    </lineage>
</organism>
<evidence type="ECO:0000259" key="10">
    <source>
        <dbReference type="SMART" id="SM01029"/>
    </source>
</evidence>
<reference evidence="11 12" key="1">
    <citation type="journal article" date="2023" name="Plant Dis.">
        <title>First Report of Diplodia intermedia Causing Canker and Dieback Diseases on Apple Trees in Canada.</title>
        <authorList>
            <person name="Ellouze W."/>
            <person name="Ilyukhin E."/>
            <person name="Sulman M."/>
            <person name="Ali S."/>
        </authorList>
    </citation>
    <scope>NUCLEOTIDE SEQUENCE [LARGE SCALE GENOMIC DNA]</scope>
    <source>
        <strain evidence="11 12">M45-28</strain>
    </source>
</reference>
<evidence type="ECO:0000256" key="4">
    <source>
        <dbReference type="ARBA" id="ARBA00022729"/>
    </source>
</evidence>
<keyword evidence="4 9" id="KW-0732">Signal</keyword>
<proteinExistence type="inferred from homology"/>
<feature type="domain" description="Beta-galactosidase" evidence="10">
    <location>
        <begin position="407"/>
        <end position="586"/>
    </location>
</feature>
<evidence type="ECO:0000256" key="8">
    <source>
        <dbReference type="RuleBase" id="RU003679"/>
    </source>
</evidence>
<dbReference type="Pfam" id="PF01301">
    <property type="entry name" value="Glyco_hydro_35"/>
    <property type="match status" value="1"/>
</dbReference>
<comment type="caution">
    <text evidence="11">The sequence shown here is derived from an EMBL/GenBank/DDBJ whole genome shotgun (WGS) entry which is preliminary data.</text>
</comment>
<dbReference type="EMBL" id="JAKEKT020000130">
    <property type="protein sequence ID" value="KAL1634485.1"/>
    <property type="molecule type" value="Genomic_DNA"/>
</dbReference>
<dbReference type="InterPro" id="IPR037110">
    <property type="entry name" value="Betagal_dom2_sf"/>
</dbReference>
<dbReference type="PANTHER" id="PTHR23421">
    <property type="entry name" value="BETA-GALACTOSIDASE RELATED"/>
    <property type="match status" value="1"/>
</dbReference>
<keyword evidence="12" id="KW-1185">Reference proteome</keyword>
<dbReference type="Pfam" id="PF10435">
    <property type="entry name" value="BetaGal_dom2"/>
    <property type="match status" value="1"/>
</dbReference>
<dbReference type="InterPro" id="IPR025300">
    <property type="entry name" value="BetaGal_jelly_roll_dom"/>
</dbReference>
<dbReference type="EC" id="3.2.1.23" evidence="3"/>
<keyword evidence="7" id="KW-0326">Glycosidase</keyword>
<dbReference type="Gene3D" id="2.60.390.10">
    <property type="entry name" value="Beta-galactosidase, domain 3"/>
    <property type="match status" value="1"/>
</dbReference>
<dbReference type="InterPro" id="IPR008979">
    <property type="entry name" value="Galactose-bd-like_sf"/>
</dbReference>
<evidence type="ECO:0000313" key="11">
    <source>
        <dbReference type="EMBL" id="KAL1634485.1"/>
    </source>
</evidence>
<dbReference type="Gene3D" id="3.20.20.80">
    <property type="entry name" value="Glycosidases"/>
    <property type="match status" value="1"/>
</dbReference>
<keyword evidence="5" id="KW-0378">Hydrolase</keyword>